<keyword evidence="3" id="KW-1185">Reference proteome</keyword>
<feature type="compositionally biased region" description="Basic residues" evidence="1">
    <location>
        <begin position="172"/>
        <end position="187"/>
    </location>
</feature>
<evidence type="ECO:0000313" key="2">
    <source>
        <dbReference type="EMBL" id="CAH0585527.1"/>
    </source>
</evidence>
<dbReference type="OrthoDB" id="7480500at2759"/>
<organism evidence="2 3">
    <name type="scientific">Chrysodeixis includens</name>
    <name type="common">Soybean looper</name>
    <name type="synonym">Pseudoplusia includens</name>
    <dbReference type="NCBI Taxonomy" id="689277"/>
    <lineage>
        <taxon>Eukaryota</taxon>
        <taxon>Metazoa</taxon>
        <taxon>Ecdysozoa</taxon>
        <taxon>Arthropoda</taxon>
        <taxon>Hexapoda</taxon>
        <taxon>Insecta</taxon>
        <taxon>Pterygota</taxon>
        <taxon>Neoptera</taxon>
        <taxon>Endopterygota</taxon>
        <taxon>Lepidoptera</taxon>
        <taxon>Glossata</taxon>
        <taxon>Ditrysia</taxon>
        <taxon>Noctuoidea</taxon>
        <taxon>Noctuidae</taxon>
        <taxon>Plusiinae</taxon>
        <taxon>Chrysodeixis</taxon>
    </lineage>
</organism>
<gene>
    <name evidence="2" type="ORF">CINC_LOCUS2863</name>
</gene>
<dbReference type="AlphaFoldDB" id="A0A9P0BPA6"/>
<reference evidence="2" key="1">
    <citation type="submission" date="2021-12" db="EMBL/GenBank/DDBJ databases">
        <authorList>
            <person name="King R."/>
        </authorList>
    </citation>
    <scope>NUCLEOTIDE SEQUENCE</scope>
</reference>
<accession>A0A9P0BPA6</accession>
<name>A0A9P0BPA6_CHRIL</name>
<protein>
    <submittedName>
        <fullName evidence="2">Uncharacterized protein</fullName>
    </submittedName>
</protein>
<evidence type="ECO:0000313" key="3">
    <source>
        <dbReference type="Proteomes" id="UP001154114"/>
    </source>
</evidence>
<dbReference type="Proteomes" id="UP001154114">
    <property type="component" value="Chromosome 14"/>
</dbReference>
<sequence length="534" mass="59503">MVDPVSQKKVETLLAQSEENKKALGLMVNHGWCRNFGTNKANLEENPSSDVLSKSSMQSTPKHEDSVRFSSEANHPEETKTDLKTTQLCPFSMFEKRRIQHLMDAPKRMETSAASIQTCCASSPGPSTSAQPDLASAIVSRGPSPAYTTKGNFPYSAHDTMPQTVQRGTSAKGRRRSQAARGPRARAQRQGQTSYTNTSHQQHSASAAQVQVPHTAQQTNQNTQLVPFNPALQAYNSHTSHQLSHCTHTHCVPLMPRNSHQMSPQAAHIPPHHSQLAVPHQLQHAQRVQYGQYSQHSRYSHDLTRAAHHSSHIQHELRGNVQQNAHVHGPNCLNYLDGSMGHNNQNVMYCQNMGHHSSYVGESNQNYTCSQQWERHQNVSGEYWHEPIMTGHQTITCSSLSNYTTTHSLTGRCSDTSSMASHTIANESMALSVMSNSTMADTTNSAGRQHRLSTLALAASSQWSPQDMANASAEHRWEPILNVTTQYRAQNRLAQRRLNGVTHNFFNTAIEQTSPRLATAMPEYLWTCRNWPTE</sequence>
<feature type="compositionally biased region" description="Low complexity" evidence="1">
    <location>
        <begin position="199"/>
        <end position="212"/>
    </location>
</feature>
<feature type="compositionally biased region" description="Polar residues" evidence="1">
    <location>
        <begin position="44"/>
        <end position="60"/>
    </location>
</feature>
<proteinExistence type="predicted"/>
<feature type="region of interest" description="Disordered" evidence="1">
    <location>
        <begin position="44"/>
        <end position="81"/>
    </location>
</feature>
<evidence type="ECO:0000256" key="1">
    <source>
        <dbReference type="SAM" id="MobiDB-lite"/>
    </source>
</evidence>
<feature type="region of interest" description="Disordered" evidence="1">
    <location>
        <begin position="139"/>
        <end position="219"/>
    </location>
</feature>
<dbReference type="EMBL" id="LR824017">
    <property type="protein sequence ID" value="CAH0585527.1"/>
    <property type="molecule type" value="Genomic_DNA"/>
</dbReference>